<comment type="similarity">
    <text evidence="1">Belongs to the lysyl oxidase family.</text>
</comment>
<proteinExistence type="inferred from homology"/>
<dbReference type="GO" id="GO:0005615">
    <property type="term" value="C:extracellular space"/>
    <property type="evidence" value="ECO:0007669"/>
    <property type="project" value="UniProtKB-UniRule"/>
</dbReference>
<reference evidence="2 3" key="1">
    <citation type="journal article" date="2018" name="Nat. Ecol. Evol.">
        <title>Shark genomes provide insights into elasmobranch evolution and the origin of vertebrates.</title>
        <authorList>
            <person name="Hara Y"/>
            <person name="Yamaguchi K"/>
            <person name="Onimaru K"/>
            <person name="Kadota M"/>
            <person name="Koyanagi M"/>
            <person name="Keeley SD"/>
            <person name="Tatsumi K"/>
            <person name="Tanaka K"/>
            <person name="Motone F"/>
            <person name="Kageyama Y"/>
            <person name="Nozu R"/>
            <person name="Adachi N"/>
            <person name="Nishimura O"/>
            <person name="Nakagawa R"/>
            <person name="Tanegashima C"/>
            <person name="Kiyatake I"/>
            <person name="Matsumoto R"/>
            <person name="Murakumo K"/>
            <person name="Nishida K"/>
            <person name="Terakita A"/>
            <person name="Kuratani S"/>
            <person name="Sato K"/>
            <person name="Hyodo S Kuraku.S."/>
        </authorList>
    </citation>
    <scope>NUCLEOTIDE SEQUENCE [LARGE SCALE GENOMIC DNA]</scope>
</reference>
<comment type="caution">
    <text evidence="2">The sequence shown here is derived from an EMBL/GenBank/DDBJ whole genome shotgun (WGS) entry which is preliminary data.</text>
</comment>
<dbReference type="PRINTS" id="PR00074">
    <property type="entry name" value="LYSYLOXIDASE"/>
</dbReference>
<keyword evidence="1" id="KW-0560">Oxidoreductase</keyword>
<dbReference type="OMA" id="QCANFGE"/>
<accession>A0A401RE92</accession>
<keyword evidence="1" id="KW-0801">TPQ</keyword>
<dbReference type="InterPro" id="IPR050912">
    <property type="entry name" value="LOX-like_protein"/>
</dbReference>
<dbReference type="STRING" id="137246.A0A401RE92"/>
<dbReference type="GO" id="GO:0030199">
    <property type="term" value="P:collagen fibril organization"/>
    <property type="evidence" value="ECO:0007669"/>
    <property type="project" value="TreeGrafter"/>
</dbReference>
<keyword evidence="1" id="KW-0964">Secreted</keyword>
<gene>
    <name evidence="2" type="ORF">chiPu_0020308</name>
</gene>
<dbReference type="EC" id="1.4.3.13" evidence="1"/>
<keyword evidence="1" id="KW-0886">LTQ</keyword>
<dbReference type="PANTHER" id="PTHR45817:SF4">
    <property type="entry name" value="LYSYL OXIDASE-LIKE-RELATED"/>
    <property type="match status" value="1"/>
</dbReference>
<evidence type="ECO:0000313" key="3">
    <source>
        <dbReference type="Proteomes" id="UP000287033"/>
    </source>
</evidence>
<protein>
    <recommendedName>
        <fullName evidence="1">Lysyl oxidase homolog</fullName>
        <ecNumber evidence="1">1.4.3.13</ecNumber>
    </recommendedName>
</protein>
<sequence length="143" mass="16357">MEVFTTYDLLMLNGTRVAEGHKASFCLEDTQCDSEDRKNYQCANFGEQGITAGCWDTYSHDIDCQWIDVSDVSPGDYVLQVVINPNYEVVETDYSNNVVKCRCKYDGHRIWAYNCHVGGSFSVESEEIFEHFPGLISNRLSNW</sequence>
<keyword evidence="1" id="KW-0186">Copper</keyword>
<name>A0A401RE92_CHIPU</name>
<comment type="cofactor">
    <cofactor evidence="1">
        <name>Cu cation</name>
        <dbReference type="ChEBI" id="CHEBI:23378"/>
    </cofactor>
</comment>
<organism evidence="2 3">
    <name type="scientific">Chiloscyllium punctatum</name>
    <name type="common">Brownbanded bambooshark</name>
    <name type="synonym">Hemiscyllium punctatum</name>
    <dbReference type="NCBI Taxonomy" id="137246"/>
    <lineage>
        <taxon>Eukaryota</taxon>
        <taxon>Metazoa</taxon>
        <taxon>Chordata</taxon>
        <taxon>Craniata</taxon>
        <taxon>Vertebrata</taxon>
        <taxon>Chondrichthyes</taxon>
        <taxon>Elasmobranchii</taxon>
        <taxon>Galeomorphii</taxon>
        <taxon>Galeoidea</taxon>
        <taxon>Orectolobiformes</taxon>
        <taxon>Hemiscylliidae</taxon>
        <taxon>Chiloscyllium</taxon>
    </lineage>
</organism>
<dbReference type="GO" id="GO:0005507">
    <property type="term" value="F:copper ion binding"/>
    <property type="evidence" value="ECO:0007669"/>
    <property type="project" value="UniProtKB-UniRule"/>
</dbReference>
<evidence type="ECO:0000313" key="2">
    <source>
        <dbReference type="EMBL" id="GCC16462.1"/>
    </source>
</evidence>
<comment type="catalytic activity">
    <reaction evidence="1">
        <text>L-lysyl-[protein] + O2 + H2O = (S)-2-amino-6-oxohexanoyl-[protein] + H2O2 + NH4(+)</text>
        <dbReference type="Rhea" id="RHEA:24544"/>
        <dbReference type="Rhea" id="RHEA-COMP:9752"/>
        <dbReference type="Rhea" id="RHEA-COMP:12448"/>
        <dbReference type="ChEBI" id="CHEBI:15377"/>
        <dbReference type="ChEBI" id="CHEBI:15379"/>
        <dbReference type="ChEBI" id="CHEBI:16240"/>
        <dbReference type="ChEBI" id="CHEBI:28938"/>
        <dbReference type="ChEBI" id="CHEBI:29969"/>
        <dbReference type="ChEBI" id="CHEBI:131803"/>
        <dbReference type="EC" id="1.4.3.13"/>
    </reaction>
</comment>
<dbReference type="EMBL" id="BEZZ01002504">
    <property type="protein sequence ID" value="GCC16462.1"/>
    <property type="molecule type" value="Genomic_DNA"/>
</dbReference>
<dbReference type="PANTHER" id="PTHR45817">
    <property type="entry name" value="LYSYL OXIDASE-LIKE-RELATED"/>
    <property type="match status" value="1"/>
</dbReference>
<comment type="function">
    <text evidence="1">Mediates the post-translational oxidative deamination of lysine residues on target proteins leading to the formation of deaminated lysine (allysine).</text>
</comment>
<dbReference type="Proteomes" id="UP000287033">
    <property type="component" value="Unassembled WGS sequence"/>
</dbReference>
<dbReference type="OrthoDB" id="547291at2759"/>
<keyword evidence="1" id="KW-0479">Metal-binding</keyword>
<comment type="subcellular location">
    <subcellularLocation>
        <location evidence="1">Secreted</location>
        <location evidence="1">Extracellular space</location>
    </subcellularLocation>
</comment>
<dbReference type="GO" id="GO:0004720">
    <property type="term" value="F:protein-lysine 6-oxidase activity"/>
    <property type="evidence" value="ECO:0007669"/>
    <property type="project" value="UniProtKB-UniRule"/>
</dbReference>
<dbReference type="Pfam" id="PF01186">
    <property type="entry name" value="Lysyl_oxidase"/>
    <property type="match status" value="1"/>
</dbReference>
<comment type="PTM">
    <text evidence="1">The lysine tyrosylquinone cross-link (LTQ) is generated by condensation of the epsilon-amino group of a lysine with a topaquinone produced by oxidation of tyrosine.</text>
</comment>
<keyword evidence="3" id="KW-1185">Reference proteome</keyword>
<dbReference type="InterPro" id="IPR001695">
    <property type="entry name" value="Lysyl_oxidase"/>
</dbReference>
<evidence type="ECO:0000256" key="1">
    <source>
        <dbReference type="RuleBase" id="RU367046"/>
    </source>
</evidence>
<dbReference type="AlphaFoldDB" id="A0A401RE92"/>